<keyword evidence="1" id="KW-0812">Transmembrane</keyword>
<dbReference type="EMBL" id="AP024718">
    <property type="protein sequence ID" value="BCX88247.1"/>
    <property type="molecule type" value="Genomic_DNA"/>
</dbReference>
<feature type="transmembrane region" description="Helical" evidence="1">
    <location>
        <begin position="82"/>
        <end position="102"/>
    </location>
</feature>
<dbReference type="Proteomes" id="UP001321450">
    <property type="component" value="Chromosome"/>
</dbReference>
<dbReference type="RefSeq" id="WP_286293342.1">
    <property type="nucleotide sequence ID" value="NZ_AP024718.1"/>
</dbReference>
<evidence type="ECO:0000256" key="1">
    <source>
        <dbReference type="SAM" id="Phobius"/>
    </source>
</evidence>
<feature type="transmembrane region" description="Helical" evidence="1">
    <location>
        <begin position="20"/>
        <end position="41"/>
    </location>
</feature>
<name>A0AAU9C8R3_9GAMM</name>
<dbReference type="AlphaFoldDB" id="A0AAU9C8R3"/>
<keyword evidence="3" id="KW-1185">Reference proteome</keyword>
<protein>
    <submittedName>
        <fullName evidence="2">Uncharacterized protein</fullName>
    </submittedName>
</protein>
<accession>A0AAU9C8R3</accession>
<proteinExistence type="predicted"/>
<dbReference type="KEGG" id="meiy:MIN45_P0616"/>
<sequence>MTGWLAHKIDQTQTVFVSLLRLWTIPIVLGLSLASGFTTYYGMAGFITPWIAFIITVAVQSIVVICSLELASVHWRADPLRALAIGLSLLIALAVSVSFSYFKFYEIAHQSRLRTERLDQVRRQVEDWLAGLQQASGALLEKQRQAVARAEEEARAAYFGTHPVIPPRYRGLVGKGPFWRQYQAAADRQQARLQSLQQALEPVQAAIVRLQTLLGRLDGDRPDRNVYRQVMDRLHQLQVRFNAVSARFGGRTLAEPHLPPFSRITEKPQPSLAMWQSFSWFAFLCAAMVDLFTVLLSYRLELSVPAPMSEDEKHLALRLLTQFRGFRINRNGELELDLRQDPVARARRIDDGPRLFAIGLLLQRGLLRRVDRQRVEFAPGLYSLLAEELSRHLKKHRHKEKADTGEPS</sequence>
<keyword evidence="1" id="KW-1133">Transmembrane helix</keyword>
<gene>
    <name evidence="2" type="ORF">MIN45_P0616</name>
</gene>
<reference evidence="3" key="1">
    <citation type="journal article" date="2024" name="Int. J. Syst. Evol. Microbiol.">
        <title>Methylomarinovum tepidoasis sp. nov., a moderately thermophilic methanotroph of the family Methylothermaceae isolated from a deep-sea hydrothermal field.</title>
        <authorList>
            <person name="Hirayama H."/>
            <person name="Takaki Y."/>
            <person name="Abe M."/>
            <person name="Miyazaki M."/>
            <person name="Uematsu K."/>
            <person name="Matsui Y."/>
            <person name="Takai K."/>
        </authorList>
    </citation>
    <scope>NUCLEOTIDE SEQUENCE [LARGE SCALE GENOMIC DNA]</scope>
    <source>
        <strain evidence="3">IN45</strain>
    </source>
</reference>
<evidence type="ECO:0000313" key="3">
    <source>
        <dbReference type="Proteomes" id="UP001321450"/>
    </source>
</evidence>
<keyword evidence="1" id="KW-0472">Membrane</keyword>
<evidence type="ECO:0000313" key="2">
    <source>
        <dbReference type="EMBL" id="BCX88247.1"/>
    </source>
</evidence>
<feature type="transmembrane region" description="Helical" evidence="1">
    <location>
        <begin position="47"/>
        <end position="70"/>
    </location>
</feature>
<organism evidence="2 3">
    <name type="scientific">Methylomarinovum tepidoasis</name>
    <dbReference type="NCBI Taxonomy" id="2840183"/>
    <lineage>
        <taxon>Bacteria</taxon>
        <taxon>Pseudomonadati</taxon>
        <taxon>Pseudomonadota</taxon>
        <taxon>Gammaproteobacteria</taxon>
        <taxon>Methylococcales</taxon>
        <taxon>Methylothermaceae</taxon>
        <taxon>Methylomarinovum</taxon>
    </lineage>
</organism>